<dbReference type="GO" id="GO:0008525">
    <property type="term" value="F:phosphatidylcholine transporter activity"/>
    <property type="evidence" value="ECO:0007669"/>
    <property type="project" value="TreeGrafter"/>
</dbReference>
<dbReference type="AlphaFoldDB" id="A0A4U5M3B6"/>
<dbReference type="InterPro" id="IPR055261">
    <property type="entry name" value="PI_transfer_N"/>
</dbReference>
<dbReference type="GO" id="GO:0031210">
    <property type="term" value="F:phosphatidylcholine binding"/>
    <property type="evidence" value="ECO:0007669"/>
    <property type="project" value="TreeGrafter"/>
</dbReference>
<dbReference type="Proteomes" id="UP000298663">
    <property type="component" value="Unassembled WGS sequence"/>
</dbReference>
<name>A0A4U5M3B6_STECR</name>
<evidence type="ECO:0000313" key="2">
    <source>
        <dbReference type="EMBL" id="TKR63192.1"/>
    </source>
</evidence>
<protein>
    <recommendedName>
        <fullName evidence="1">Phosphatidylinositol transfer protein N-terminal domain-containing protein</fullName>
    </recommendedName>
</protein>
<dbReference type="InterPro" id="IPR001666">
    <property type="entry name" value="PI_transfer"/>
</dbReference>
<dbReference type="GO" id="GO:0035091">
    <property type="term" value="F:phosphatidylinositol binding"/>
    <property type="evidence" value="ECO:0007669"/>
    <property type="project" value="TreeGrafter"/>
</dbReference>
<reference evidence="2 3" key="1">
    <citation type="journal article" date="2015" name="Genome Biol.">
        <title>Comparative genomics of Steinernema reveals deeply conserved gene regulatory networks.</title>
        <authorList>
            <person name="Dillman A.R."/>
            <person name="Macchietto M."/>
            <person name="Porter C.F."/>
            <person name="Rogers A."/>
            <person name="Williams B."/>
            <person name="Antoshechkin I."/>
            <person name="Lee M.M."/>
            <person name="Goodwin Z."/>
            <person name="Lu X."/>
            <person name="Lewis E.E."/>
            <person name="Goodrich-Blair H."/>
            <person name="Stock S.P."/>
            <person name="Adams B.J."/>
            <person name="Sternberg P.W."/>
            <person name="Mortazavi A."/>
        </authorList>
    </citation>
    <scope>NUCLEOTIDE SEQUENCE [LARGE SCALE GENOMIC DNA]</scope>
    <source>
        <strain evidence="2 3">ALL</strain>
    </source>
</reference>
<proteinExistence type="predicted"/>
<gene>
    <name evidence="2" type="ORF">L596_027053</name>
</gene>
<dbReference type="GO" id="GO:0071944">
    <property type="term" value="C:cell periphery"/>
    <property type="evidence" value="ECO:0007669"/>
    <property type="project" value="UniProtKB-ARBA"/>
</dbReference>
<keyword evidence="3" id="KW-1185">Reference proteome</keyword>
<dbReference type="Gene3D" id="3.30.530.20">
    <property type="match status" value="1"/>
</dbReference>
<dbReference type="InterPro" id="IPR023393">
    <property type="entry name" value="START-like_dom_sf"/>
</dbReference>
<dbReference type="GO" id="GO:0005737">
    <property type="term" value="C:cytoplasm"/>
    <property type="evidence" value="ECO:0007669"/>
    <property type="project" value="UniProtKB-ARBA"/>
</dbReference>
<reference evidence="2 3" key="2">
    <citation type="journal article" date="2019" name="G3 (Bethesda)">
        <title>Hybrid Assembly of the Genome of the Entomopathogenic Nematode Steinernema carpocapsae Identifies the X-Chromosome.</title>
        <authorList>
            <person name="Serra L."/>
            <person name="Macchietto M."/>
            <person name="Macias-Munoz A."/>
            <person name="McGill C.J."/>
            <person name="Rodriguez I.M."/>
            <person name="Rodriguez B."/>
            <person name="Murad R."/>
            <person name="Mortazavi A."/>
        </authorList>
    </citation>
    <scope>NUCLEOTIDE SEQUENCE [LARGE SCALE GENOMIC DNA]</scope>
    <source>
        <strain evidence="2 3">ALL</strain>
    </source>
</reference>
<feature type="domain" description="Phosphatidylinositol transfer protein N-terminal" evidence="1">
    <location>
        <begin position="1"/>
        <end position="252"/>
    </location>
</feature>
<dbReference type="FunFam" id="3.30.530.20:FF:000028">
    <property type="entry name" value="Phosphatidylinositol transfer protein 5"/>
    <property type="match status" value="1"/>
</dbReference>
<sequence>MLIKEYRVICPLEVDEYQRGQLYAVAEASKAETGGGEGVEVLKQEPFTSDEVKPGETLSGTYTHKIYRLKNKMPWIVKKMFPDSAMVLEEECWNAYPYIKTVVTNPGYMKKDFYVIIESMHLADSGDTLNALELPKKLLKQREVVHLDIWEDCYLKKQDITPETDPRRFRSSKTGRGPLKEGWYNDSEPVMCCYKVIQAHFKWMGLQNRVEKLIHKQYPRLFVKFNREVFCWIDKWYVMSMEDIEKYEEETAAQLKKQLNRGQIRGMVATEDNEKSKYG</sequence>
<accession>A0A4U5M3B6</accession>
<dbReference type="OrthoDB" id="18453at2759"/>
<dbReference type="SUPFAM" id="SSF55961">
    <property type="entry name" value="Bet v1-like"/>
    <property type="match status" value="1"/>
</dbReference>
<dbReference type="GO" id="GO:0008526">
    <property type="term" value="F:phosphatidylinositol transfer activity"/>
    <property type="evidence" value="ECO:0007669"/>
    <property type="project" value="TreeGrafter"/>
</dbReference>
<comment type="caution">
    <text evidence="2">The sequence shown here is derived from an EMBL/GenBank/DDBJ whole genome shotgun (WGS) entry which is preliminary data.</text>
</comment>
<dbReference type="PANTHER" id="PTHR10658:SF35">
    <property type="entry name" value="PHOSPHATIDYLINOSITOL TRANSFER PROTEIN"/>
    <property type="match status" value="1"/>
</dbReference>
<dbReference type="EMBL" id="AZBU02000010">
    <property type="protein sequence ID" value="TKR63192.1"/>
    <property type="molecule type" value="Genomic_DNA"/>
</dbReference>
<evidence type="ECO:0000313" key="3">
    <source>
        <dbReference type="Proteomes" id="UP000298663"/>
    </source>
</evidence>
<dbReference type="PRINTS" id="PR00391">
    <property type="entry name" value="PITRANSFER"/>
</dbReference>
<dbReference type="Pfam" id="PF02121">
    <property type="entry name" value="IP_trans"/>
    <property type="match status" value="1"/>
</dbReference>
<evidence type="ECO:0000259" key="1">
    <source>
        <dbReference type="Pfam" id="PF02121"/>
    </source>
</evidence>
<organism evidence="2 3">
    <name type="scientific">Steinernema carpocapsae</name>
    <name type="common">Entomopathogenic nematode</name>
    <dbReference type="NCBI Taxonomy" id="34508"/>
    <lineage>
        <taxon>Eukaryota</taxon>
        <taxon>Metazoa</taxon>
        <taxon>Ecdysozoa</taxon>
        <taxon>Nematoda</taxon>
        <taxon>Chromadorea</taxon>
        <taxon>Rhabditida</taxon>
        <taxon>Tylenchina</taxon>
        <taxon>Panagrolaimomorpha</taxon>
        <taxon>Strongyloidoidea</taxon>
        <taxon>Steinernematidae</taxon>
        <taxon>Steinernema</taxon>
    </lineage>
</organism>
<dbReference type="PANTHER" id="PTHR10658">
    <property type="entry name" value="PHOSPHATIDYLINOSITOL TRANSFER PROTEIN"/>
    <property type="match status" value="1"/>
</dbReference>